<protein>
    <submittedName>
        <fullName evidence="2">Phosphotransferase family protein</fullName>
    </submittedName>
</protein>
<dbReference type="SUPFAM" id="SSF56112">
    <property type="entry name" value="Protein kinase-like (PK-like)"/>
    <property type="match status" value="1"/>
</dbReference>
<dbReference type="InterPro" id="IPR041726">
    <property type="entry name" value="ACAD10_11_N"/>
</dbReference>
<dbReference type="InterPro" id="IPR051678">
    <property type="entry name" value="AGP_Transferase"/>
</dbReference>
<comment type="caution">
    <text evidence="2">The sequence shown here is derived from an EMBL/GenBank/DDBJ whole genome shotgun (WGS) entry which is preliminary data.</text>
</comment>
<dbReference type="InterPro" id="IPR011009">
    <property type="entry name" value="Kinase-like_dom_sf"/>
</dbReference>
<name>A0ABV6M621_9ACTN</name>
<dbReference type="Gene3D" id="3.30.200.20">
    <property type="entry name" value="Phosphorylase Kinase, domain 1"/>
    <property type="match status" value="1"/>
</dbReference>
<gene>
    <name evidence="2" type="ORF">ACFFIA_20180</name>
</gene>
<dbReference type="PANTHER" id="PTHR21310:SF40">
    <property type="entry name" value="AMINOGLYCOSIDE PHOSPHOTRANSFERASE DOMAIN-CONTAINING PROTEIN-RELATED"/>
    <property type="match status" value="1"/>
</dbReference>
<evidence type="ECO:0000259" key="1">
    <source>
        <dbReference type="Pfam" id="PF01636"/>
    </source>
</evidence>
<dbReference type="PANTHER" id="PTHR21310">
    <property type="entry name" value="AMINOGLYCOSIDE PHOSPHOTRANSFERASE-RELATED-RELATED"/>
    <property type="match status" value="1"/>
</dbReference>
<dbReference type="Gene3D" id="3.90.1200.10">
    <property type="match status" value="1"/>
</dbReference>
<dbReference type="Pfam" id="PF01636">
    <property type="entry name" value="APH"/>
    <property type="match status" value="1"/>
</dbReference>
<dbReference type="InterPro" id="IPR002575">
    <property type="entry name" value="Aminoglycoside_PTrfase"/>
</dbReference>
<feature type="domain" description="Aminoglycoside phosphotransferase" evidence="1">
    <location>
        <begin position="34"/>
        <end position="264"/>
    </location>
</feature>
<dbReference type="Proteomes" id="UP001589867">
    <property type="component" value="Unassembled WGS sequence"/>
</dbReference>
<dbReference type="CDD" id="cd05154">
    <property type="entry name" value="ACAD10_11_N-like"/>
    <property type="match status" value="1"/>
</dbReference>
<keyword evidence="3" id="KW-1185">Reference proteome</keyword>
<dbReference type="RefSeq" id="WP_377253062.1">
    <property type="nucleotide sequence ID" value="NZ_JBHLUH010000039.1"/>
</dbReference>
<reference evidence="2 3" key="1">
    <citation type="submission" date="2024-09" db="EMBL/GenBank/DDBJ databases">
        <authorList>
            <person name="Sun Q."/>
            <person name="Mori K."/>
        </authorList>
    </citation>
    <scope>NUCLEOTIDE SEQUENCE [LARGE SCALE GENOMIC DNA]</scope>
    <source>
        <strain evidence="2 3">TBRC 3947</strain>
    </source>
</reference>
<dbReference type="EMBL" id="JBHLUH010000039">
    <property type="protein sequence ID" value="MFC0529984.1"/>
    <property type="molecule type" value="Genomic_DNA"/>
</dbReference>
<evidence type="ECO:0000313" key="3">
    <source>
        <dbReference type="Proteomes" id="UP001589867"/>
    </source>
</evidence>
<organism evidence="2 3">
    <name type="scientific">Phytohabitans kaempferiae</name>
    <dbReference type="NCBI Taxonomy" id="1620943"/>
    <lineage>
        <taxon>Bacteria</taxon>
        <taxon>Bacillati</taxon>
        <taxon>Actinomycetota</taxon>
        <taxon>Actinomycetes</taxon>
        <taxon>Micromonosporales</taxon>
        <taxon>Micromonosporaceae</taxon>
    </lineage>
</organism>
<proteinExistence type="predicted"/>
<sequence>MTATTATPLDAAVPPAVADWLARGLPESEPPFTAERIAGGYSMLTYRVTDRSGNAWVLRHQPAGRHEGGAHDTGREARAMSALHGTPVPVPRVRMVGTAADPLGLACHVTDFVDGHVLADDGVATRLLDPPALRHASLESARTLAALHTVDPDEVGLGDLGPRGAYLQRQLHRWRSVIARAATGEAAPQAERLARIADELERRMPRDDRSRVVHGDYRLGNAIVGPDGGIRAVLDWELVTLGEPLADLGLLAAFWDPPAEAMLGVRPATAAPGAASLDEALDRYAELTGADLDDFDFHYRMACWRVAGTALRGLSRYRSGVMNADFDTSRFVRACDAWIERARAPR</sequence>
<accession>A0ABV6M621</accession>
<evidence type="ECO:0000313" key="2">
    <source>
        <dbReference type="EMBL" id="MFC0529984.1"/>
    </source>
</evidence>